<comment type="caution">
    <text evidence="2">The sequence shown here is derived from an EMBL/GenBank/DDBJ whole genome shotgun (WGS) entry which is preliminary data.</text>
</comment>
<accession>A0ABQ9CHK1</accession>
<evidence type="ECO:0000313" key="3">
    <source>
        <dbReference type="Proteomes" id="UP001141253"/>
    </source>
</evidence>
<reference evidence="2" key="1">
    <citation type="submission" date="2022-10" db="EMBL/GenBank/DDBJ databases">
        <authorList>
            <person name="Hyden B.L."/>
            <person name="Feng K."/>
            <person name="Yates T."/>
            <person name="Jawdy S."/>
            <person name="Smart L.B."/>
            <person name="Muchero W."/>
        </authorList>
    </citation>
    <scope>NUCLEOTIDE SEQUENCE</scope>
    <source>
        <tissue evidence="2">Shoot tip</tissue>
    </source>
</reference>
<feature type="transmembrane region" description="Helical" evidence="1">
    <location>
        <begin position="6"/>
        <end position="26"/>
    </location>
</feature>
<keyword evidence="3" id="KW-1185">Reference proteome</keyword>
<reference evidence="2" key="2">
    <citation type="journal article" date="2023" name="Int. J. Mol. Sci.">
        <title>De Novo Assembly and Annotation of 11 Diverse Shrub Willow (Salix) Genomes Reveals Novel Gene Organization in Sex-Linked Regions.</title>
        <authorList>
            <person name="Hyden B."/>
            <person name="Feng K."/>
            <person name="Yates T.B."/>
            <person name="Jawdy S."/>
            <person name="Cereghino C."/>
            <person name="Smart L.B."/>
            <person name="Muchero W."/>
        </authorList>
    </citation>
    <scope>NUCLEOTIDE SEQUENCE</scope>
    <source>
        <tissue evidence="2">Shoot tip</tissue>
    </source>
</reference>
<keyword evidence="1" id="KW-1133">Transmembrane helix</keyword>
<keyword evidence="1" id="KW-0472">Membrane</keyword>
<sequence length="79" mass="9485">MFYFIIFLKNWCFCISHILLAGLYISSMHSDKLKPKGNHFLWQSSISIRVIQHRHASFMVGTCFHAWFHRKEEKRTRGN</sequence>
<dbReference type="Proteomes" id="UP001141253">
    <property type="component" value="Chromosome 5"/>
</dbReference>
<protein>
    <recommendedName>
        <fullName evidence="4">Secreted protein</fullName>
    </recommendedName>
</protein>
<proteinExistence type="predicted"/>
<gene>
    <name evidence="2" type="ORF">OIU77_018760</name>
</gene>
<organism evidence="2 3">
    <name type="scientific">Salix suchowensis</name>
    <dbReference type="NCBI Taxonomy" id="1278906"/>
    <lineage>
        <taxon>Eukaryota</taxon>
        <taxon>Viridiplantae</taxon>
        <taxon>Streptophyta</taxon>
        <taxon>Embryophyta</taxon>
        <taxon>Tracheophyta</taxon>
        <taxon>Spermatophyta</taxon>
        <taxon>Magnoliopsida</taxon>
        <taxon>eudicotyledons</taxon>
        <taxon>Gunneridae</taxon>
        <taxon>Pentapetalae</taxon>
        <taxon>rosids</taxon>
        <taxon>fabids</taxon>
        <taxon>Malpighiales</taxon>
        <taxon>Salicaceae</taxon>
        <taxon>Saliceae</taxon>
        <taxon>Salix</taxon>
    </lineage>
</organism>
<name>A0ABQ9CHK1_9ROSI</name>
<evidence type="ECO:0000256" key="1">
    <source>
        <dbReference type="SAM" id="Phobius"/>
    </source>
</evidence>
<evidence type="ECO:0008006" key="4">
    <source>
        <dbReference type="Google" id="ProtNLM"/>
    </source>
</evidence>
<dbReference type="EMBL" id="JAPFFI010000003">
    <property type="protein sequence ID" value="KAJ6397813.1"/>
    <property type="molecule type" value="Genomic_DNA"/>
</dbReference>
<keyword evidence="1" id="KW-0812">Transmembrane</keyword>
<evidence type="ECO:0000313" key="2">
    <source>
        <dbReference type="EMBL" id="KAJ6397813.1"/>
    </source>
</evidence>